<protein>
    <recommendedName>
        <fullName evidence="2">UspA domain-containing protein</fullName>
    </recommendedName>
</protein>
<gene>
    <name evidence="3" type="ORF">Pr1d_10450</name>
</gene>
<dbReference type="CDD" id="cd00293">
    <property type="entry name" value="USP-like"/>
    <property type="match status" value="1"/>
</dbReference>
<dbReference type="PANTHER" id="PTHR46268">
    <property type="entry name" value="STRESS RESPONSE PROTEIN NHAX"/>
    <property type="match status" value="1"/>
</dbReference>
<dbReference type="PANTHER" id="PTHR46268:SF6">
    <property type="entry name" value="UNIVERSAL STRESS PROTEIN UP12"/>
    <property type="match status" value="1"/>
</dbReference>
<dbReference type="SUPFAM" id="SSF52402">
    <property type="entry name" value="Adenine nucleotide alpha hydrolases-like"/>
    <property type="match status" value="1"/>
</dbReference>
<dbReference type="AlphaFoldDB" id="A0A5B9Q876"/>
<evidence type="ECO:0000256" key="1">
    <source>
        <dbReference type="ARBA" id="ARBA00008791"/>
    </source>
</evidence>
<reference evidence="3 4" key="1">
    <citation type="submission" date="2019-08" db="EMBL/GenBank/DDBJ databases">
        <title>Deep-cultivation of Planctomycetes and their phenomic and genomic characterization uncovers novel biology.</title>
        <authorList>
            <person name="Wiegand S."/>
            <person name="Jogler M."/>
            <person name="Boedeker C."/>
            <person name="Pinto D."/>
            <person name="Vollmers J."/>
            <person name="Rivas-Marin E."/>
            <person name="Kohn T."/>
            <person name="Peeters S.H."/>
            <person name="Heuer A."/>
            <person name="Rast P."/>
            <person name="Oberbeckmann S."/>
            <person name="Bunk B."/>
            <person name="Jeske O."/>
            <person name="Meyerdierks A."/>
            <person name="Storesund J.E."/>
            <person name="Kallscheuer N."/>
            <person name="Luecker S."/>
            <person name="Lage O.M."/>
            <person name="Pohl T."/>
            <person name="Merkel B.J."/>
            <person name="Hornburger P."/>
            <person name="Mueller R.-W."/>
            <person name="Bruemmer F."/>
            <person name="Labrenz M."/>
            <person name="Spormann A.M."/>
            <person name="Op den Camp H."/>
            <person name="Overmann J."/>
            <person name="Amann R."/>
            <person name="Jetten M.S.M."/>
            <person name="Mascher T."/>
            <person name="Medema M.H."/>
            <person name="Devos D.P."/>
            <person name="Kaster A.-K."/>
            <person name="Ovreas L."/>
            <person name="Rohde M."/>
            <person name="Galperin M.Y."/>
            <person name="Jogler C."/>
        </authorList>
    </citation>
    <scope>NUCLEOTIDE SEQUENCE [LARGE SCALE GENOMIC DNA]</scope>
    <source>
        <strain evidence="3 4">Pr1d</strain>
    </source>
</reference>
<dbReference type="RefSeq" id="WP_148072500.1">
    <property type="nucleotide sequence ID" value="NZ_CP042913.1"/>
</dbReference>
<name>A0A5B9Q876_9BACT</name>
<dbReference type="OrthoDB" id="9794782at2"/>
<evidence type="ECO:0000313" key="3">
    <source>
        <dbReference type="EMBL" id="QEG33775.1"/>
    </source>
</evidence>
<evidence type="ECO:0000259" key="2">
    <source>
        <dbReference type="Pfam" id="PF00582"/>
    </source>
</evidence>
<dbReference type="Gene3D" id="3.40.50.620">
    <property type="entry name" value="HUPs"/>
    <property type="match status" value="1"/>
</dbReference>
<dbReference type="Proteomes" id="UP000323917">
    <property type="component" value="Chromosome"/>
</dbReference>
<sequence length="145" mass="16317">MVKLHPKRVLIPTDFSEQANRAVDDGLAMVEDPEHLIVLHVAPALSSFSEGDPLVGWNMISDEDRTKYLLEMLRKKFTDEKYKKVHFIISYGTPAEEITQVAKNENCDMIVLPSHGRTGLARLLIGSVAERVVRLAHCPVLVLRD</sequence>
<evidence type="ECO:0000313" key="4">
    <source>
        <dbReference type="Proteomes" id="UP000323917"/>
    </source>
</evidence>
<dbReference type="InterPro" id="IPR006016">
    <property type="entry name" value="UspA"/>
</dbReference>
<keyword evidence="4" id="KW-1185">Reference proteome</keyword>
<dbReference type="Pfam" id="PF00582">
    <property type="entry name" value="Usp"/>
    <property type="match status" value="1"/>
</dbReference>
<accession>A0A5B9Q876</accession>
<feature type="domain" description="UspA" evidence="2">
    <location>
        <begin position="7"/>
        <end position="144"/>
    </location>
</feature>
<dbReference type="InterPro" id="IPR014729">
    <property type="entry name" value="Rossmann-like_a/b/a_fold"/>
</dbReference>
<comment type="similarity">
    <text evidence="1">Belongs to the universal stress protein A family.</text>
</comment>
<dbReference type="InterPro" id="IPR006015">
    <property type="entry name" value="Universal_stress_UspA"/>
</dbReference>
<proteinExistence type="inferred from homology"/>
<dbReference type="KEGG" id="bgok:Pr1d_10450"/>
<dbReference type="EMBL" id="CP042913">
    <property type="protein sequence ID" value="QEG33775.1"/>
    <property type="molecule type" value="Genomic_DNA"/>
</dbReference>
<organism evidence="3 4">
    <name type="scientific">Bythopirellula goksoeyrii</name>
    <dbReference type="NCBI Taxonomy" id="1400387"/>
    <lineage>
        <taxon>Bacteria</taxon>
        <taxon>Pseudomonadati</taxon>
        <taxon>Planctomycetota</taxon>
        <taxon>Planctomycetia</taxon>
        <taxon>Pirellulales</taxon>
        <taxon>Lacipirellulaceae</taxon>
        <taxon>Bythopirellula</taxon>
    </lineage>
</organism>
<dbReference type="PRINTS" id="PR01438">
    <property type="entry name" value="UNVRSLSTRESS"/>
</dbReference>